<evidence type="ECO:0000259" key="1">
    <source>
        <dbReference type="SMART" id="SM00642"/>
    </source>
</evidence>
<comment type="caution">
    <text evidence="2">The sequence shown here is derived from an EMBL/GenBank/DDBJ whole genome shotgun (WGS) entry which is preliminary data.</text>
</comment>
<dbReference type="Proteomes" id="UP000480929">
    <property type="component" value="Unassembled WGS sequence"/>
</dbReference>
<accession>A0A6N7SBV4</accession>
<organism evidence="2 4">
    <name type="scientific">Holdemania massiliensis</name>
    <dbReference type="NCBI Taxonomy" id="1468449"/>
    <lineage>
        <taxon>Bacteria</taxon>
        <taxon>Bacillati</taxon>
        <taxon>Bacillota</taxon>
        <taxon>Erysipelotrichia</taxon>
        <taxon>Erysipelotrichales</taxon>
        <taxon>Erysipelotrichaceae</taxon>
        <taxon>Holdemania</taxon>
    </lineage>
</organism>
<dbReference type="AlphaFoldDB" id="A0A6N7SBV4"/>
<gene>
    <name evidence="3" type="ORF">GKD88_18730</name>
    <name evidence="2" type="ORF">GKE08_18870</name>
</gene>
<name>A0A6N7SBV4_9FIRM</name>
<dbReference type="PANTHER" id="PTHR10357:SF179">
    <property type="entry name" value="NEUTRAL AND BASIC AMINO ACID TRANSPORT PROTEIN RBAT"/>
    <property type="match status" value="1"/>
</dbReference>
<evidence type="ECO:0000313" key="4">
    <source>
        <dbReference type="Proteomes" id="UP000433575"/>
    </source>
</evidence>
<evidence type="ECO:0000313" key="5">
    <source>
        <dbReference type="Proteomes" id="UP000480929"/>
    </source>
</evidence>
<dbReference type="SUPFAM" id="SSF51445">
    <property type="entry name" value="(Trans)glycosidases"/>
    <property type="match status" value="1"/>
</dbReference>
<dbReference type="RefSeq" id="WP_154240667.1">
    <property type="nucleotide sequence ID" value="NZ_WKPI01000059.1"/>
</dbReference>
<keyword evidence="5" id="KW-1185">Reference proteome</keyword>
<dbReference type="SMART" id="SM00642">
    <property type="entry name" value="Aamy"/>
    <property type="match status" value="1"/>
</dbReference>
<dbReference type="GO" id="GO:0004556">
    <property type="term" value="F:alpha-amylase activity"/>
    <property type="evidence" value="ECO:0007669"/>
    <property type="project" value="TreeGrafter"/>
</dbReference>
<dbReference type="InterPro" id="IPR006047">
    <property type="entry name" value="GH13_cat_dom"/>
</dbReference>
<feature type="domain" description="Glycosyl hydrolase family 13 catalytic" evidence="1">
    <location>
        <begin position="108"/>
        <end position="559"/>
    </location>
</feature>
<reference evidence="4 5" key="1">
    <citation type="journal article" date="2019" name="Nat. Med.">
        <title>A library of human gut bacterial isolates paired with longitudinal multiomics data enables mechanistic microbiome research.</title>
        <authorList>
            <person name="Poyet M."/>
            <person name="Groussin M."/>
            <person name="Gibbons S.M."/>
            <person name="Avila-Pacheco J."/>
            <person name="Jiang X."/>
            <person name="Kearney S.M."/>
            <person name="Perrotta A.R."/>
            <person name="Berdy B."/>
            <person name="Zhao S."/>
            <person name="Lieberman T.D."/>
            <person name="Swanson P.K."/>
            <person name="Smith M."/>
            <person name="Roesemann S."/>
            <person name="Alexander J.E."/>
            <person name="Rich S.A."/>
            <person name="Livny J."/>
            <person name="Vlamakis H."/>
            <person name="Clish C."/>
            <person name="Bullock K."/>
            <person name="Deik A."/>
            <person name="Scott J."/>
            <person name="Pierce K.A."/>
            <person name="Xavier R.J."/>
            <person name="Alm E.J."/>
        </authorList>
    </citation>
    <scope>NUCLEOTIDE SEQUENCE [LARGE SCALE GENOMIC DNA]</scope>
    <source>
        <strain evidence="2 4">BIOML-A4</strain>
        <strain evidence="3 5">BIOML-A5</strain>
    </source>
</reference>
<dbReference type="OrthoDB" id="9805159at2"/>
<proteinExistence type="predicted"/>
<dbReference type="EMBL" id="WKPJ01000057">
    <property type="protein sequence ID" value="MSA91384.1"/>
    <property type="molecule type" value="Genomic_DNA"/>
</dbReference>
<dbReference type="GO" id="GO:0009313">
    <property type="term" value="P:oligosaccharide catabolic process"/>
    <property type="evidence" value="ECO:0007669"/>
    <property type="project" value="TreeGrafter"/>
</dbReference>
<dbReference type="CDD" id="cd11335">
    <property type="entry name" value="AmyAc_MTase_N"/>
    <property type="match status" value="1"/>
</dbReference>
<dbReference type="EMBL" id="WKPI01000059">
    <property type="protein sequence ID" value="MSC35151.1"/>
    <property type="molecule type" value="Genomic_DNA"/>
</dbReference>
<dbReference type="PANTHER" id="PTHR10357">
    <property type="entry name" value="ALPHA-AMYLASE FAMILY MEMBER"/>
    <property type="match status" value="1"/>
</dbReference>
<evidence type="ECO:0000313" key="3">
    <source>
        <dbReference type="EMBL" id="MSC35151.1"/>
    </source>
</evidence>
<protein>
    <submittedName>
        <fullName evidence="2">Alpha-amylase</fullName>
    </submittedName>
</protein>
<dbReference type="Gene3D" id="3.20.20.80">
    <property type="entry name" value="Glycosidases"/>
    <property type="match status" value="1"/>
</dbReference>
<evidence type="ECO:0000313" key="2">
    <source>
        <dbReference type="EMBL" id="MSA91384.1"/>
    </source>
</evidence>
<dbReference type="Proteomes" id="UP000433575">
    <property type="component" value="Unassembled WGS sequence"/>
</dbReference>
<sequence>MSYLLKLQQALKRQKILHDYPFNYTLPDLFDSLDLKCSSKYRLPSGEIRVDPYEFFDELINSLRKGNSEPVCQPYYMDHPITRPAAHGNWIRQSSVYSCMIRTSSSWDHDRSGNLESENLYGLKETGTFVKTLALIPLLKKMGIDTLYLLPISQYSTKNKKGDLGSPYGVSNFFKLDPSLKDPMTGSELSVEDEFKALVEACHCQDIKVIIDIIPRTNSVNSDLIAEHPDWFYWIDVNQLSTYVPPYVPGVEPGSTADPKYLELMYASEEVLKHIRKFQPNPQSLDSKKWKTVVSQWKKGKGEILDLVQEAFGMTVAPAFSDCINDPQPAWNDITFFRMYLDHPTASVPFLPKDENFNPYILYDVAKSSLNPGSLINQPLWDLLSQIIPYYQTEFGIDGARIDMGHALPLELVKQIIEAARKIDPHFCFIAEELDSQNASVSLEKGYNMIIGGGFTMETRPKEDKLNAFAYGASALPCPVFAVGETHDTPRLSAREGGQRLSRMLTLLNLFIPNCVPFLNSGQEVYELQPMNTGLDCRPNEQDQLPESDPYYRKLALFDRYAFHYLHPQRWELPTLLEEASKIRYRYRSAITRKQDQFPLMFEGPWIPALGFGYALKRSMILVIANHDLDHRHRHWIRTDNLPENFQKVLSSATVIFTSESRNIEIDLSLEIGDRALCAEFLPGEVKIIEISC</sequence>
<dbReference type="InterPro" id="IPR017853">
    <property type="entry name" value="GH"/>
</dbReference>